<dbReference type="Gene3D" id="3.90.470.20">
    <property type="entry name" value="4'-phosphopantetheinyl transferase domain"/>
    <property type="match status" value="2"/>
</dbReference>
<sequence>MSAARVWIVDLGLSPDRLHRCDAVLDGAERLRADRFLRPADRARFVASHAALRTVLADVLGLPPAEVEITAGPGGKPELASAARGAWQFNLSHSGARAVIGIARDMPIGVDVEAVRPIVDALRIARAHFAADEVSALSRASRSTVERAFFGLWTRKEAVVKALGSGLSLPLDRFSVTVPPEAPRLLRAVGDGSWTLDGPWSLADLDCGADHLATVAVRSAAVAITSHRLSDDWPEHLG</sequence>
<accession>A0A089NPH0</accession>
<organism evidence="5 6">
    <name type="scientific">Methylobacterium oryzae CBMB20</name>
    <dbReference type="NCBI Taxonomy" id="693986"/>
    <lineage>
        <taxon>Bacteria</taxon>
        <taxon>Pseudomonadati</taxon>
        <taxon>Pseudomonadota</taxon>
        <taxon>Alphaproteobacteria</taxon>
        <taxon>Hyphomicrobiales</taxon>
        <taxon>Methylobacteriaceae</taxon>
        <taxon>Methylobacterium</taxon>
    </lineage>
</organism>
<dbReference type="InterPro" id="IPR050559">
    <property type="entry name" value="P-Pant_transferase_sf"/>
</dbReference>
<dbReference type="HOGENOM" id="CLU_057011_2_3_5"/>
<gene>
    <name evidence="5" type="ORF">MOC_0013</name>
</gene>
<dbReference type="Pfam" id="PF01648">
    <property type="entry name" value="ACPS"/>
    <property type="match status" value="1"/>
</dbReference>
<protein>
    <submittedName>
        <fullName evidence="5">4'-phosphopantetheinyl transferase</fullName>
        <ecNumber evidence="5">2.7.8.-</ecNumber>
    </submittedName>
</protein>
<dbReference type="InterPro" id="IPR037143">
    <property type="entry name" value="4-PPantetheinyl_Trfase_dom_sf"/>
</dbReference>
<dbReference type="STRING" id="693986.MOC_0013"/>
<dbReference type="SUPFAM" id="SSF56214">
    <property type="entry name" value="4'-phosphopantetheinyl transferase"/>
    <property type="match status" value="2"/>
</dbReference>
<dbReference type="RefSeq" id="WP_043348533.1">
    <property type="nucleotide sequence ID" value="NZ_CP003811.1"/>
</dbReference>
<evidence type="ECO:0000313" key="6">
    <source>
        <dbReference type="Proteomes" id="UP000029492"/>
    </source>
</evidence>
<dbReference type="PANTHER" id="PTHR12215">
    <property type="entry name" value="PHOSPHOPANTETHEINE TRANSFERASE"/>
    <property type="match status" value="1"/>
</dbReference>
<dbReference type="GO" id="GO:0005829">
    <property type="term" value="C:cytosol"/>
    <property type="evidence" value="ECO:0007669"/>
    <property type="project" value="TreeGrafter"/>
</dbReference>
<feature type="domain" description="4'-phosphopantetheinyl transferase" evidence="3">
    <location>
        <begin position="107"/>
        <end position="187"/>
    </location>
</feature>
<dbReference type="EMBL" id="CP003811">
    <property type="protein sequence ID" value="AIQ87768.1"/>
    <property type="molecule type" value="Genomic_DNA"/>
</dbReference>
<evidence type="ECO:0000259" key="4">
    <source>
        <dbReference type="Pfam" id="PF22624"/>
    </source>
</evidence>
<evidence type="ECO:0000259" key="3">
    <source>
        <dbReference type="Pfam" id="PF01648"/>
    </source>
</evidence>
<dbReference type="InterPro" id="IPR008278">
    <property type="entry name" value="4-PPantetheinyl_Trfase_dom"/>
</dbReference>
<name>A0A089NPH0_9HYPH</name>
<dbReference type="Pfam" id="PF22624">
    <property type="entry name" value="AASDHPPT_N"/>
    <property type="match status" value="1"/>
</dbReference>
<dbReference type="EC" id="2.7.8.-" evidence="5"/>
<dbReference type="AlphaFoldDB" id="A0A089NPH0"/>
<dbReference type="InterPro" id="IPR055066">
    <property type="entry name" value="AASDHPPT_N"/>
</dbReference>
<dbReference type="GO" id="GO:0019878">
    <property type="term" value="P:lysine biosynthetic process via aminoadipic acid"/>
    <property type="evidence" value="ECO:0007669"/>
    <property type="project" value="TreeGrafter"/>
</dbReference>
<keyword evidence="2 5" id="KW-0808">Transferase</keyword>
<evidence type="ECO:0000256" key="2">
    <source>
        <dbReference type="ARBA" id="ARBA00022679"/>
    </source>
</evidence>
<dbReference type="GO" id="GO:0000287">
    <property type="term" value="F:magnesium ion binding"/>
    <property type="evidence" value="ECO:0007669"/>
    <property type="project" value="InterPro"/>
</dbReference>
<reference evidence="5 6" key="1">
    <citation type="journal article" date="2014" name="PLoS ONE">
        <title>Genome Information of Methylobacterium oryzae, a Plant-Probiotic Methylotroph in the Phyllosphere.</title>
        <authorList>
            <person name="Kwak M.J."/>
            <person name="Jeong H."/>
            <person name="Madhaiyan M."/>
            <person name="Lee Y."/>
            <person name="Sa T.M."/>
            <person name="Oh T.K."/>
            <person name="Kim J.F."/>
        </authorList>
    </citation>
    <scope>NUCLEOTIDE SEQUENCE [LARGE SCALE GENOMIC DNA]</scope>
    <source>
        <strain evidence="5 6">CBMB20</strain>
    </source>
</reference>
<proteinExistence type="inferred from homology"/>
<dbReference type="PANTHER" id="PTHR12215:SF10">
    <property type="entry name" value="L-AMINOADIPATE-SEMIALDEHYDE DEHYDROGENASE-PHOSPHOPANTETHEINYL TRANSFERASE"/>
    <property type="match status" value="1"/>
</dbReference>
<dbReference type="Proteomes" id="UP000029492">
    <property type="component" value="Chromosome"/>
</dbReference>
<keyword evidence="6" id="KW-1185">Reference proteome</keyword>
<evidence type="ECO:0000313" key="5">
    <source>
        <dbReference type="EMBL" id="AIQ87768.1"/>
    </source>
</evidence>
<feature type="domain" description="4'-phosphopantetheinyl transferase N-terminal" evidence="4">
    <location>
        <begin position="21"/>
        <end position="100"/>
    </location>
</feature>
<dbReference type="GO" id="GO:0008897">
    <property type="term" value="F:holo-[acyl-carrier-protein] synthase activity"/>
    <property type="evidence" value="ECO:0007669"/>
    <property type="project" value="InterPro"/>
</dbReference>
<dbReference type="KEGG" id="mor:MOC_0013"/>
<evidence type="ECO:0000256" key="1">
    <source>
        <dbReference type="ARBA" id="ARBA00010990"/>
    </source>
</evidence>
<comment type="similarity">
    <text evidence="1">Belongs to the P-Pant transferase superfamily. Gsp/Sfp/HetI/AcpT family.</text>
</comment>
<dbReference type="eggNOG" id="COG2091">
    <property type="taxonomic scope" value="Bacteria"/>
</dbReference>